<dbReference type="PANTHER" id="PTHR21708:SF45">
    <property type="entry name" value="2-DEHYDROPANTOATE 2-REDUCTASE"/>
    <property type="match status" value="1"/>
</dbReference>
<dbReference type="InterPro" id="IPR013752">
    <property type="entry name" value="KPA_reductase"/>
</dbReference>
<comment type="similarity">
    <text evidence="1">Belongs to the ketopantoate reductase family.</text>
</comment>
<dbReference type="FunFam" id="1.10.1040.10:FF:000017">
    <property type="entry name" value="2-dehydropantoate 2-reductase"/>
    <property type="match status" value="1"/>
</dbReference>
<dbReference type="Gene3D" id="3.40.50.720">
    <property type="entry name" value="NAD(P)-binding Rossmann-like Domain"/>
    <property type="match status" value="1"/>
</dbReference>
<dbReference type="SUPFAM" id="SSF51735">
    <property type="entry name" value="NAD(P)-binding Rossmann-fold domains"/>
    <property type="match status" value="1"/>
</dbReference>
<dbReference type="InterPro" id="IPR036291">
    <property type="entry name" value="NAD(P)-bd_dom_sf"/>
</dbReference>
<dbReference type="GO" id="GO:0005737">
    <property type="term" value="C:cytoplasm"/>
    <property type="evidence" value="ECO:0007669"/>
    <property type="project" value="TreeGrafter"/>
</dbReference>
<dbReference type="InterPro" id="IPR013332">
    <property type="entry name" value="KPR_N"/>
</dbReference>
<reference evidence="6 7" key="2">
    <citation type="journal article" date="2009" name="Genome Res.">
        <title>Ortho-proteogenomics: multiple proteomes investigation through orthology and a new MS-based protocol.</title>
        <authorList>
            <person name="Gallien S."/>
            <person name="Perrodou E."/>
            <person name="Carapito C."/>
            <person name="Deshayes C."/>
            <person name="Reyrat J.M."/>
            <person name="Van Dorsselaer A."/>
            <person name="Poch O."/>
            <person name="Schaeffer C."/>
            <person name="Lecompte O."/>
        </authorList>
    </citation>
    <scope>NUCLEOTIDE SEQUENCE [LARGE SCALE GENOMIC DNA]</scope>
    <source>
        <strain evidence="7">ATCC 700084 / mc(2)155</strain>
    </source>
</reference>
<dbReference type="Pfam" id="PF08546">
    <property type="entry name" value="ApbA_C"/>
    <property type="match status" value="1"/>
</dbReference>
<dbReference type="KEGG" id="msg:MSMEI_0150"/>
<dbReference type="EC" id="1.1.1.169" evidence="6"/>
<evidence type="ECO:0000256" key="2">
    <source>
        <dbReference type="ARBA" id="ARBA00022857"/>
    </source>
</evidence>
<dbReference type="FunFam" id="3.40.50.720:FF:000307">
    <property type="entry name" value="2-dehydropantoate 2-reductase"/>
    <property type="match status" value="1"/>
</dbReference>
<proteinExistence type="inferred from homology"/>
<dbReference type="EMBL" id="CP001663">
    <property type="protein sequence ID" value="AFP36631.1"/>
    <property type="molecule type" value="Genomic_DNA"/>
</dbReference>
<dbReference type="InterPro" id="IPR013328">
    <property type="entry name" value="6PGD_dom2"/>
</dbReference>
<reference evidence="6 7" key="1">
    <citation type="journal article" date="2007" name="Genome Biol.">
        <title>Interrupted coding sequences in Mycobacterium smegmatis: authentic mutations or sequencing errors?</title>
        <authorList>
            <person name="Deshayes C."/>
            <person name="Perrodou E."/>
            <person name="Gallien S."/>
            <person name="Euphrasie D."/>
            <person name="Schaeffer C."/>
            <person name="Van-Dorsselaer A."/>
            <person name="Poch O."/>
            <person name="Lecompte O."/>
            <person name="Reyrat J.M."/>
        </authorList>
    </citation>
    <scope>NUCLEOTIDE SEQUENCE [LARGE SCALE GENOMIC DNA]</scope>
    <source>
        <strain evidence="7">ATCC 700084 / mc(2)155</strain>
    </source>
</reference>
<evidence type="ECO:0000256" key="3">
    <source>
        <dbReference type="ARBA" id="ARBA00023002"/>
    </source>
</evidence>
<sequence length="354" mass="38020">MESRGLSWHTEYKQGGRVRIAVVGAGAIGAYWGAAMHRGGAEVHLIARNAHLHAMREHGVRVLSDRGDFVAHPNATDDPHEIGPVDYVFLGLKAHSYPSCGPLIEPLLGEHTAVLAAQNGVPWWYFHELQGPYRGRRIEAVDPGGATSAVLAPERAIGCVVYPATTIEAPGVIRHLEGTRFSIGEPSGEISQRCIALSEAMIAGGLKAPVEADLRSDIWIKLMGNVAFNPLSALTRATMVEICQNPYTRQVVVQLMEETLDIASRLGAKPDISIEKRLRGAENVGHHKTSMLQDLEAGKQLELDAIVTAVVEMADLTGAPAPTLRTVHAATDLLARTAVPAAVPQEQALKPALR</sequence>
<feature type="domain" description="Ketopantoate reductase C-terminal" evidence="5">
    <location>
        <begin position="213"/>
        <end position="331"/>
    </location>
</feature>
<dbReference type="PATRIC" id="fig|246196.56.peg.153"/>
<dbReference type="InterPro" id="IPR051402">
    <property type="entry name" value="KPR-Related"/>
</dbReference>
<dbReference type="PANTHER" id="PTHR21708">
    <property type="entry name" value="PROBABLE 2-DEHYDROPANTOATE 2-REDUCTASE"/>
    <property type="match status" value="1"/>
</dbReference>
<keyword evidence="3 6" id="KW-0560">Oxidoreductase</keyword>
<evidence type="ECO:0000313" key="7">
    <source>
        <dbReference type="Proteomes" id="UP000006158"/>
    </source>
</evidence>
<dbReference type="AlphaFoldDB" id="I7G1A6"/>
<dbReference type="InterPro" id="IPR008927">
    <property type="entry name" value="6-PGluconate_DH-like_C_sf"/>
</dbReference>
<evidence type="ECO:0000259" key="4">
    <source>
        <dbReference type="Pfam" id="PF02558"/>
    </source>
</evidence>
<accession>I7G1A6</accession>
<dbReference type="Proteomes" id="UP000006158">
    <property type="component" value="Chromosome"/>
</dbReference>
<organism evidence="6 7">
    <name type="scientific">Mycolicibacterium smegmatis (strain ATCC 700084 / mc(2)155)</name>
    <name type="common">Mycobacterium smegmatis</name>
    <dbReference type="NCBI Taxonomy" id="246196"/>
    <lineage>
        <taxon>Bacteria</taxon>
        <taxon>Bacillati</taxon>
        <taxon>Actinomycetota</taxon>
        <taxon>Actinomycetes</taxon>
        <taxon>Mycobacteriales</taxon>
        <taxon>Mycobacteriaceae</taxon>
        <taxon>Mycolicibacterium</taxon>
    </lineage>
</organism>
<evidence type="ECO:0000256" key="1">
    <source>
        <dbReference type="ARBA" id="ARBA00007870"/>
    </source>
</evidence>
<gene>
    <name evidence="6" type="ordered locus">MSMEI_0150</name>
</gene>
<dbReference type="GO" id="GO:0008677">
    <property type="term" value="F:2-dehydropantoate 2-reductase activity"/>
    <property type="evidence" value="ECO:0007669"/>
    <property type="project" value="UniProtKB-EC"/>
</dbReference>
<dbReference type="Pfam" id="PF02558">
    <property type="entry name" value="ApbA"/>
    <property type="match status" value="1"/>
</dbReference>
<keyword evidence="2" id="KW-0521">NADP</keyword>
<name>I7G1A6_MYCS2</name>
<evidence type="ECO:0000313" key="6">
    <source>
        <dbReference type="EMBL" id="AFP36631.1"/>
    </source>
</evidence>
<feature type="domain" description="Ketopantoate reductase N-terminal" evidence="4">
    <location>
        <begin position="20"/>
        <end position="186"/>
    </location>
</feature>
<protein>
    <submittedName>
        <fullName evidence="6">2-dehydropantoate 2-reductase</fullName>
        <ecNumber evidence="6">1.1.1.169</ecNumber>
    </submittedName>
</protein>
<dbReference type="NCBIfam" id="NF005089">
    <property type="entry name" value="PRK06522.1-4"/>
    <property type="match status" value="1"/>
</dbReference>
<evidence type="ECO:0000259" key="5">
    <source>
        <dbReference type="Pfam" id="PF08546"/>
    </source>
</evidence>
<dbReference type="SUPFAM" id="SSF48179">
    <property type="entry name" value="6-phosphogluconate dehydrogenase C-terminal domain-like"/>
    <property type="match status" value="1"/>
</dbReference>
<dbReference type="Gene3D" id="1.10.1040.10">
    <property type="entry name" value="N-(1-d-carboxylethyl)-l-norvaline Dehydrogenase, domain 2"/>
    <property type="match status" value="1"/>
</dbReference>